<dbReference type="Pfam" id="PF19263">
    <property type="entry name" value="DUF5906"/>
    <property type="match status" value="1"/>
</dbReference>
<gene>
    <name evidence="2" type="ORF">AMAG_02797</name>
</gene>
<dbReference type="STRING" id="578462.A0A0L0S3U3"/>
<name>A0A0L0S3U3_ALLM3</name>
<evidence type="ECO:0000313" key="3">
    <source>
        <dbReference type="Proteomes" id="UP000054350"/>
    </source>
</evidence>
<dbReference type="Gene3D" id="3.40.50.300">
    <property type="entry name" value="P-loop containing nucleotide triphosphate hydrolases"/>
    <property type="match status" value="1"/>
</dbReference>
<evidence type="ECO:0000259" key="1">
    <source>
        <dbReference type="Pfam" id="PF19263"/>
    </source>
</evidence>
<dbReference type="OrthoDB" id="20885at2759"/>
<reference evidence="2 3" key="1">
    <citation type="submission" date="2009-11" db="EMBL/GenBank/DDBJ databases">
        <title>Annotation of Allomyces macrogynus ATCC 38327.</title>
        <authorList>
            <consortium name="The Broad Institute Genome Sequencing Platform"/>
            <person name="Russ C."/>
            <person name="Cuomo C."/>
            <person name="Burger G."/>
            <person name="Gray M.W."/>
            <person name="Holland P.W.H."/>
            <person name="King N."/>
            <person name="Lang F.B.F."/>
            <person name="Roger A.J."/>
            <person name="Ruiz-Trillo I."/>
            <person name="Young S.K."/>
            <person name="Zeng Q."/>
            <person name="Gargeya S."/>
            <person name="Fitzgerald M."/>
            <person name="Haas B."/>
            <person name="Abouelleil A."/>
            <person name="Alvarado L."/>
            <person name="Arachchi H.M."/>
            <person name="Berlin A."/>
            <person name="Chapman S.B."/>
            <person name="Gearin G."/>
            <person name="Goldberg J."/>
            <person name="Griggs A."/>
            <person name="Gujja S."/>
            <person name="Hansen M."/>
            <person name="Heiman D."/>
            <person name="Howarth C."/>
            <person name="Larimer J."/>
            <person name="Lui A."/>
            <person name="MacDonald P.J.P."/>
            <person name="McCowen C."/>
            <person name="Montmayeur A."/>
            <person name="Murphy C."/>
            <person name="Neiman D."/>
            <person name="Pearson M."/>
            <person name="Priest M."/>
            <person name="Roberts A."/>
            <person name="Saif S."/>
            <person name="Shea T."/>
            <person name="Sisk P."/>
            <person name="Stolte C."/>
            <person name="Sykes S."/>
            <person name="Wortman J."/>
            <person name="Nusbaum C."/>
            <person name="Birren B."/>
        </authorList>
    </citation>
    <scope>NUCLEOTIDE SEQUENCE [LARGE SCALE GENOMIC DNA]</scope>
    <source>
        <strain evidence="2 3">ATCC 38327</strain>
    </source>
</reference>
<dbReference type="eggNOG" id="ENOG502S6HH">
    <property type="taxonomic scope" value="Eukaryota"/>
</dbReference>
<protein>
    <recommendedName>
        <fullName evidence="1">NrS-1 polymerase-like helicase domain-containing protein</fullName>
    </recommendedName>
</protein>
<keyword evidence="3" id="KW-1185">Reference proteome</keyword>
<accession>A0A0L0S3U3</accession>
<organism evidence="2 3">
    <name type="scientific">Allomyces macrogynus (strain ATCC 38327)</name>
    <name type="common">Allomyces javanicus var. macrogynus</name>
    <dbReference type="NCBI Taxonomy" id="578462"/>
    <lineage>
        <taxon>Eukaryota</taxon>
        <taxon>Fungi</taxon>
        <taxon>Fungi incertae sedis</taxon>
        <taxon>Blastocladiomycota</taxon>
        <taxon>Blastocladiomycetes</taxon>
        <taxon>Blastocladiales</taxon>
        <taxon>Blastocladiaceae</taxon>
        <taxon>Allomyces</taxon>
    </lineage>
</organism>
<dbReference type="InterPro" id="IPR027417">
    <property type="entry name" value="P-loop_NTPase"/>
</dbReference>
<dbReference type="VEuPathDB" id="FungiDB:AMAG_02797"/>
<dbReference type="Proteomes" id="UP000054350">
    <property type="component" value="Unassembled WGS sequence"/>
</dbReference>
<dbReference type="InterPro" id="IPR045455">
    <property type="entry name" value="NrS-1_pol-like_helicase"/>
</dbReference>
<dbReference type="EMBL" id="GG745331">
    <property type="protein sequence ID" value="KNE57039.1"/>
    <property type="molecule type" value="Genomic_DNA"/>
</dbReference>
<feature type="domain" description="NrS-1 polymerase-like helicase" evidence="1">
    <location>
        <begin position="484"/>
        <end position="593"/>
    </location>
</feature>
<dbReference type="AlphaFoldDB" id="A0A0L0S3U3"/>
<dbReference type="SUPFAM" id="SSF52540">
    <property type="entry name" value="P-loop containing nucleoside triphosphate hydrolases"/>
    <property type="match status" value="1"/>
</dbReference>
<proteinExistence type="predicted"/>
<reference evidence="3" key="2">
    <citation type="submission" date="2009-11" db="EMBL/GenBank/DDBJ databases">
        <title>The Genome Sequence of Allomyces macrogynus strain ATCC 38327.</title>
        <authorList>
            <consortium name="The Broad Institute Genome Sequencing Platform"/>
            <person name="Russ C."/>
            <person name="Cuomo C."/>
            <person name="Shea T."/>
            <person name="Young S.K."/>
            <person name="Zeng Q."/>
            <person name="Koehrsen M."/>
            <person name="Haas B."/>
            <person name="Borodovsky M."/>
            <person name="Guigo R."/>
            <person name="Alvarado L."/>
            <person name="Berlin A."/>
            <person name="Borenstein D."/>
            <person name="Chen Z."/>
            <person name="Engels R."/>
            <person name="Freedman E."/>
            <person name="Gellesch M."/>
            <person name="Goldberg J."/>
            <person name="Griggs A."/>
            <person name="Gujja S."/>
            <person name="Heiman D."/>
            <person name="Hepburn T."/>
            <person name="Howarth C."/>
            <person name="Jen D."/>
            <person name="Larson L."/>
            <person name="Lewis B."/>
            <person name="Mehta T."/>
            <person name="Park D."/>
            <person name="Pearson M."/>
            <person name="Roberts A."/>
            <person name="Saif S."/>
            <person name="Shenoy N."/>
            <person name="Sisk P."/>
            <person name="Stolte C."/>
            <person name="Sykes S."/>
            <person name="Walk T."/>
            <person name="White J."/>
            <person name="Yandava C."/>
            <person name="Burger G."/>
            <person name="Gray M.W."/>
            <person name="Holland P.W.H."/>
            <person name="King N."/>
            <person name="Lang F.B.F."/>
            <person name="Roger A.J."/>
            <person name="Ruiz-Trillo I."/>
            <person name="Lander E."/>
            <person name="Nusbaum C."/>
        </authorList>
    </citation>
    <scope>NUCLEOTIDE SEQUENCE [LARGE SCALE GENOMIC DNA]</scope>
    <source>
        <strain evidence="3">ATCC 38327</strain>
    </source>
</reference>
<sequence>MENTTSTQLKAFMDRLDKAPFDDTRRIVLCEFVNMEVLKDLSKKHSGVHQDLKKKLRAYLTLLQSTYGEGKETVYCFPKDRRGNKEFGRLYATSVSLQSLKKDSRGALAAGVLQDIDMVAAAPSIFKGILAHYDLQSKALDTYLEDRQQALAKYKLKEKSDFLAIMFSEHLYTTLHPELMEMHHVLYTVVYPRLSANYPNIMQASKTRTMTTINKGSFMSNVFQAVKSLVLMEAVEFFCARDLVPSVLCFDGLMVVKDDKVNEELLEELHQYTVQRTGFDIKWAEKELKKDANLEKRDFPESCENVDKFVKAKLEENMHYDEEWVRKVLNHMKRCKEADDADSWEQVVSTYVGEFLRKDLTVGMYYFRACVDDDWGLNVSHGTVDMVASIGQDFAPIVKKRIFDFYKPQWGPCSGKKYIDYFNAFPGFAATNLKQTIPRDEVSMYLDYILEVICSGRETEYKFVLKWLQELFTSGTANGVVLALTGLEGAGKGFLFESISTYMLGKKLCVPLNNAAQFLAGSFNSKIENKSLVLFDEMPVSNGRERMAAFDRLKNMVTDTRTIINEKCVRRYEVKNVNNFMIASNNKNILPLTKSGRHVFVLNVSNKRRCDRVYFRHLDEYVKANADKIFTYLCNVDLSDIDLANFPRNEDRDAIVEASADPISALFQEITEYGGFPWNLMEQNREVEVEQSMSSTELYETYQKFVQKRFPGHHVISMTAFGVHLRDAIDLQRGGDARLFMKQRVRVNGHREVMWVYLGPGAMDLSDGEE</sequence>
<evidence type="ECO:0000313" key="2">
    <source>
        <dbReference type="EMBL" id="KNE57039.1"/>
    </source>
</evidence>